<dbReference type="EMBL" id="AHAT01023895">
    <property type="status" value="NOT_ANNOTATED_CDS"/>
    <property type="molecule type" value="Genomic_DNA"/>
</dbReference>
<reference evidence="2" key="1">
    <citation type="submission" date="2011-12" db="EMBL/GenBank/DDBJ databases">
        <title>The Draft Genome of Lepisosteus oculatus.</title>
        <authorList>
            <consortium name="The Broad Institute Genome Assembly &amp; Analysis Group"/>
            <consortium name="Computational R&amp;D Group"/>
            <consortium name="and Sequencing Platform"/>
            <person name="Di Palma F."/>
            <person name="Alfoldi J."/>
            <person name="Johnson J."/>
            <person name="Berlin A."/>
            <person name="Gnerre S."/>
            <person name="Jaffe D."/>
            <person name="MacCallum I."/>
            <person name="Young S."/>
            <person name="Walker B.J."/>
            <person name="Lander E.S."/>
            <person name="Lindblad-Toh K."/>
        </authorList>
    </citation>
    <scope>NUCLEOTIDE SEQUENCE [LARGE SCALE GENOMIC DNA]</scope>
</reference>
<proteinExistence type="predicted"/>
<dbReference type="OMA" id="YKRECIL"/>
<accession>W5NCD1</accession>
<protein>
    <submittedName>
        <fullName evidence="1">Si:ch211-191j22.3</fullName>
    </submittedName>
</protein>
<dbReference type="Proteomes" id="UP000018468">
    <property type="component" value="Linkage group LG2"/>
</dbReference>
<dbReference type="InParanoid" id="W5NCD1"/>
<reference evidence="1" key="2">
    <citation type="submission" date="2025-08" db="UniProtKB">
        <authorList>
            <consortium name="Ensembl"/>
        </authorList>
    </citation>
    <scope>IDENTIFICATION</scope>
</reference>
<dbReference type="Bgee" id="ENSLOCG00000014856">
    <property type="expression patterns" value="Expressed in pharyngeal gill and 13 other cell types or tissues"/>
</dbReference>
<organism evidence="1 2">
    <name type="scientific">Lepisosteus oculatus</name>
    <name type="common">Spotted gar</name>
    <dbReference type="NCBI Taxonomy" id="7918"/>
    <lineage>
        <taxon>Eukaryota</taxon>
        <taxon>Metazoa</taxon>
        <taxon>Chordata</taxon>
        <taxon>Craniata</taxon>
        <taxon>Vertebrata</taxon>
        <taxon>Euteleostomi</taxon>
        <taxon>Actinopterygii</taxon>
        <taxon>Neopterygii</taxon>
        <taxon>Holostei</taxon>
        <taxon>Semionotiformes</taxon>
        <taxon>Lepisosteidae</taxon>
        <taxon>Lepisosteus</taxon>
    </lineage>
</organism>
<sequence>QLALLSWLQTDSVQSKDLLTVVTGVQVAQEILRRLTGKDQVDVYKEECILAIADYVKSHPRASQQEINRHVEKQVLLFAARVQAL</sequence>
<dbReference type="HOGENOM" id="CLU_174919_0_0_1"/>
<evidence type="ECO:0000313" key="2">
    <source>
        <dbReference type="Proteomes" id="UP000018468"/>
    </source>
</evidence>
<reference evidence="1" key="3">
    <citation type="submission" date="2025-09" db="UniProtKB">
        <authorList>
            <consortium name="Ensembl"/>
        </authorList>
    </citation>
    <scope>IDENTIFICATION</scope>
</reference>
<name>W5NCD1_LEPOC</name>
<dbReference type="eggNOG" id="ENOG502S5NZ">
    <property type="taxonomic scope" value="Eukaryota"/>
</dbReference>
<keyword evidence="2" id="KW-1185">Reference proteome</keyword>
<dbReference type="AlphaFoldDB" id="W5NCD1"/>
<dbReference type="Ensembl" id="ENSLOCT00000018322.1">
    <property type="protein sequence ID" value="ENSLOCP00000018290.1"/>
    <property type="gene ID" value="ENSLOCG00000014856.1"/>
</dbReference>
<dbReference type="GeneTree" id="ENSGT00610000087474"/>
<evidence type="ECO:0000313" key="1">
    <source>
        <dbReference type="Ensembl" id="ENSLOCP00000018290.1"/>
    </source>
</evidence>